<dbReference type="FunFam" id="3.40.640.10:FF:000089">
    <property type="entry name" value="Aminotransferase, DegT/DnrJ/EryC1/StrS family"/>
    <property type="match status" value="1"/>
</dbReference>
<dbReference type="SUPFAM" id="SSF53383">
    <property type="entry name" value="PLP-dependent transferases"/>
    <property type="match status" value="1"/>
</dbReference>
<keyword evidence="1 4" id="KW-0663">Pyridoxal phosphate</keyword>
<dbReference type="RefSeq" id="WP_012259620.1">
    <property type="nucleotide sequence ID" value="NC_010175.1"/>
</dbReference>
<feature type="modified residue" description="N6-(pyridoxal phosphate)lysine" evidence="4">
    <location>
        <position position="179"/>
    </location>
</feature>
<name>A9WC15_CHLAA</name>
<dbReference type="GO" id="GO:0030170">
    <property type="term" value="F:pyridoxal phosphate binding"/>
    <property type="evidence" value="ECO:0000318"/>
    <property type="project" value="GO_Central"/>
</dbReference>
<proteinExistence type="inferred from homology"/>
<gene>
    <name evidence="6" type="ordered locus">Caur_3789</name>
</gene>
<dbReference type="InterPro" id="IPR015424">
    <property type="entry name" value="PyrdxlP-dep_Trfase"/>
</dbReference>
<dbReference type="STRING" id="324602.Caur_3789"/>
<dbReference type="InParanoid" id="A9WC15"/>
<protein>
    <submittedName>
        <fullName evidence="6">Glutamine--scyllo-inositol transaminase</fullName>
        <ecNumber evidence="6">2.6.1.50</ecNumber>
    </submittedName>
</protein>
<keyword evidence="6" id="KW-0032">Aminotransferase</keyword>
<dbReference type="InterPro" id="IPR000653">
    <property type="entry name" value="DegT/StrS_aminotransferase"/>
</dbReference>
<organism evidence="6 7">
    <name type="scientific">Chloroflexus aurantiacus (strain ATCC 29366 / DSM 635 / J-10-fl)</name>
    <dbReference type="NCBI Taxonomy" id="324602"/>
    <lineage>
        <taxon>Bacteria</taxon>
        <taxon>Bacillati</taxon>
        <taxon>Chloroflexota</taxon>
        <taxon>Chloroflexia</taxon>
        <taxon>Chloroflexales</taxon>
        <taxon>Chloroflexineae</taxon>
        <taxon>Chloroflexaceae</taxon>
        <taxon>Chloroflexus</taxon>
    </lineage>
</organism>
<dbReference type="GO" id="GO:0008483">
    <property type="term" value="F:transaminase activity"/>
    <property type="evidence" value="ECO:0000318"/>
    <property type="project" value="GO_Central"/>
</dbReference>
<dbReference type="EC" id="2.6.1.50" evidence="6"/>
<evidence type="ECO:0000256" key="2">
    <source>
        <dbReference type="ARBA" id="ARBA00037999"/>
    </source>
</evidence>
<dbReference type="InterPro" id="IPR015422">
    <property type="entry name" value="PyrdxlP-dep_Trfase_small"/>
</dbReference>
<dbReference type="EnsemblBacteria" id="ABY36967">
    <property type="protein sequence ID" value="ABY36967"/>
    <property type="gene ID" value="Caur_3789"/>
</dbReference>
<accession>A9WC15</accession>
<dbReference type="PANTHER" id="PTHR30244">
    <property type="entry name" value="TRANSAMINASE"/>
    <property type="match status" value="1"/>
</dbReference>
<evidence type="ECO:0000256" key="1">
    <source>
        <dbReference type="ARBA" id="ARBA00022898"/>
    </source>
</evidence>
<evidence type="ECO:0000313" key="7">
    <source>
        <dbReference type="Proteomes" id="UP000002008"/>
    </source>
</evidence>
<feature type="active site" description="Proton acceptor" evidence="3">
    <location>
        <position position="179"/>
    </location>
</feature>
<dbReference type="InterPro" id="IPR015421">
    <property type="entry name" value="PyrdxlP-dep_Trfase_major"/>
</dbReference>
<reference evidence="7" key="1">
    <citation type="journal article" date="2011" name="BMC Genomics">
        <title>Complete genome sequence of the filamentous anoxygenic phototrophic bacterium Chloroflexus aurantiacus.</title>
        <authorList>
            <person name="Tang K.H."/>
            <person name="Barry K."/>
            <person name="Chertkov O."/>
            <person name="Dalin E."/>
            <person name="Han C.S."/>
            <person name="Hauser L.J."/>
            <person name="Honchak B.M."/>
            <person name="Karbach L.E."/>
            <person name="Land M.L."/>
            <person name="Lapidus A."/>
            <person name="Larimer F.W."/>
            <person name="Mikhailova N."/>
            <person name="Pitluck S."/>
            <person name="Pierson B.K."/>
            <person name="Blankenship R.E."/>
        </authorList>
    </citation>
    <scope>NUCLEOTIDE SEQUENCE [LARGE SCALE GENOMIC DNA]</scope>
    <source>
        <strain evidence="7">ATCC 29366 / DSM 635 / J-10-fl</strain>
    </source>
</reference>
<dbReference type="PIRSF" id="PIRSF000390">
    <property type="entry name" value="PLP_StrS"/>
    <property type="match status" value="1"/>
</dbReference>
<dbReference type="CDD" id="cd00616">
    <property type="entry name" value="AHBA_syn"/>
    <property type="match status" value="1"/>
</dbReference>
<dbReference type="Gene3D" id="3.40.640.10">
    <property type="entry name" value="Type I PLP-dependent aspartate aminotransferase-like (Major domain)"/>
    <property type="match status" value="1"/>
</dbReference>
<evidence type="ECO:0000313" key="6">
    <source>
        <dbReference type="EMBL" id="ABY36967.1"/>
    </source>
</evidence>
<evidence type="ECO:0000256" key="4">
    <source>
        <dbReference type="PIRSR" id="PIRSR000390-2"/>
    </source>
</evidence>
<dbReference type="Gene3D" id="3.90.1150.10">
    <property type="entry name" value="Aspartate Aminotransferase, domain 1"/>
    <property type="match status" value="1"/>
</dbReference>
<dbReference type="PANTHER" id="PTHR30244:SF34">
    <property type="entry name" value="DTDP-4-AMINO-4,6-DIDEOXYGALACTOSE TRANSAMINASE"/>
    <property type="match status" value="1"/>
</dbReference>
<dbReference type="Proteomes" id="UP000002008">
    <property type="component" value="Chromosome"/>
</dbReference>
<keyword evidence="7" id="KW-1185">Reference proteome</keyword>
<dbReference type="PATRIC" id="fig|324602.8.peg.4255"/>
<dbReference type="GO" id="GO:0047310">
    <property type="term" value="F:glutamine-scyllo-inositol transaminase activity"/>
    <property type="evidence" value="ECO:0007669"/>
    <property type="project" value="UniProtKB-EC"/>
</dbReference>
<dbReference type="KEGG" id="cau:Caur_3789"/>
<dbReference type="eggNOG" id="COG0399">
    <property type="taxonomic scope" value="Bacteria"/>
</dbReference>
<dbReference type="EMBL" id="CP000909">
    <property type="protein sequence ID" value="ABY36967.1"/>
    <property type="molecule type" value="Genomic_DNA"/>
</dbReference>
<dbReference type="Pfam" id="PF01041">
    <property type="entry name" value="DegT_DnrJ_EryC1"/>
    <property type="match status" value="1"/>
</dbReference>
<dbReference type="FunCoup" id="A9WC15">
    <property type="interactions" value="278"/>
</dbReference>
<comment type="similarity">
    <text evidence="2 5">Belongs to the DegT/DnrJ/EryC1 family.</text>
</comment>
<keyword evidence="6" id="KW-0808">Transferase</keyword>
<dbReference type="HOGENOM" id="CLU_033332_7_2_0"/>
<dbReference type="GO" id="GO:0000271">
    <property type="term" value="P:polysaccharide biosynthetic process"/>
    <property type="evidence" value="ECO:0000318"/>
    <property type="project" value="GO_Central"/>
</dbReference>
<evidence type="ECO:0000256" key="5">
    <source>
        <dbReference type="RuleBase" id="RU004508"/>
    </source>
</evidence>
<dbReference type="AlphaFoldDB" id="A9WC15"/>
<evidence type="ECO:0000256" key="3">
    <source>
        <dbReference type="PIRSR" id="PIRSR000390-1"/>
    </source>
</evidence>
<sequence length="365" mass="39749">MIPISRPLIGPEEEEAVLAVLRSGMIAQGPEVERFEAEFAALCGTRHAVAVMNGTIALYLALLAHNIGPGDEVITTPFSFIATANSILMTGATPVFVDIDPRTYNLNPDLIPAAITSRTRAIMPVHLYGQPADMAPIIEIARRYNLAIIEDAAQAIGATYRDQPVGSFGVGCFSLYATKNVTSGEGGMITTNDPAIADRLRLLRNHGSRVRYYHEILGYNFRMTDLQAAIGRAQLAKCERFTAQRIANAAFLSEHIRHPAVITPYVRPDVRHVFHQYTIRVIGNRDAAIKQLNAAGVGTAIFYPLPIPQQPLYRKLGIEAETPVADRIAREIIALPVHPALSLEELQQIAAAVNALTVHEPVLVA</sequence>